<dbReference type="HAMAP" id="MF_02075">
    <property type="entry name" value="Asp_tRNA_synth_type2"/>
    <property type="match status" value="1"/>
</dbReference>
<dbReference type="InterPro" id="IPR012340">
    <property type="entry name" value="NA-bd_OB-fold"/>
</dbReference>
<evidence type="ECO:0000259" key="14">
    <source>
        <dbReference type="PROSITE" id="PS50862"/>
    </source>
</evidence>
<dbReference type="FunFam" id="3.30.930.10:FF:000038">
    <property type="entry name" value="Aspartate--tRNA ligase"/>
    <property type="match status" value="1"/>
</dbReference>
<dbReference type="STRING" id="1805483.A0A177EIV9"/>
<evidence type="ECO:0000256" key="1">
    <source>
        <dbReference type="ARBA" id="ARBA00004496"/>
    </source>
</evidence>
<dbReference type="PANTHER" id="PTHR43450">
    <property type="entry name" value="ASPARTYL-TRNA SYNTHETASE"/>
    <property type="match status" value="1"/>
</dbReference>
<evidence type="ECO:0000256" key="2">
    <source>
        <dbReference type="ARBA" id="ARBA00005312"/>
    </source>
</evidence>
<dbReference type="GO" id="GO:0004815">
    <property type="term" value="F:aspartate-tRNA ligase activity"/>
    <property type="evidence" value="ECO:0007669"/>
    <property type="project" value="UniProtKB-EC"/>
</dbReference>
<comment type="similarity">
    <text evidence="2">Belongs to the class-II aminoacyl-tRNA synthetase family. Type 2 subfamily.</text>
</comment>
<dbReference type="Gene3D" id="3.30.930.10">
    <property type="entry name" value="Bira Bifunctional Protein, Domain 2"/>
    <property type="match status" value="1"/>
</dbReference>
<keyword evidence="5" id="KW-0436">Ligase</keyword>
<evidence type="ECO:0000256" key="7">
    <source>
        <dbReference type="ARBA" id="ARBA00022840"/>
    </source>
</evidence>
<dbReference type="PRINTS" id="PR01042">
    <property type="entry name" value="TRNASYNTHASP"/>
</dbReference>
<dbReference type="NCBIfam" id="NF003483">
    <property type="entry name" value="PRK05159.1"/>
    <property type="match status" value="1"/>
</dbReference>
<evidence type="ECO:0000313" key="15">
    <source>
        <dbReference type="EMBL" id="OAG31656.1"/>
    </source>
</evidence>
<dbReference type="EMBL" id="LTDL01000014">
    <property type="protein sequence ID" value="OAG31656.1"/>
    <property type="molecule type" value="Genomic_DNA"/>
</dbReference>
<evidence type="ECO:0000256" key="8">
    <source>
        <dbReference type="ARBA" id="ARBA00022917"/>
    </source>
</evidence>
<feature type="compositionally biased region" description="Basic and acidic residues" evidence="13">
    <location>
        <begin position="1"/>
        <end position="12"/>
    </location>
</feature>
<gene>
    <name evidence="15" type="ORF">NEDG_00131</name>
</gene>
<keyword evidence="4" id="KW-0963">Cytoplasm</keyword>
<name>A0A177EIV9_9MICR</name>
<dbReference type="GO" id="GO:0005524">
    <property type="term" value="F:ATP binding"/>
    <property type="evidence" value="ECO:0007669"/>
    <property type="project" value="UniProtKB-KW"/>
</dbReference>
<comment type="subcellular location">
    <subcellularLocation>
        <location evidence="1">Cytoplasm</location>
    </subcellularLocation>
</comment>
<keyword evidence="8" id="KW-0648">Protein biosynthesis</keyword>
<comment type="caution">
    <text evidence="15">The sequence shown here is derived from an EMBL/GenBank/DDBJ whole genome shotgun (WGS) entry which is preliminary data.</text>
</comment>
<reference evidence="15 16" key="1">
    <citation type="submission" date="2016-02" db="EMBL/GenBank/DDBJ databases">
        <title>Discovery of a natural microsporidian pathogen with a broad tissue tropism in Caenorhabditis elegans.</title>
        <authorList>
            <person name="Luallen R.J."/>
            <person name="Reinke A.W."/>
            <person name="Tong L."/>
            <person name="Botts M.R."/>
            <person name="Felix M.-A."/>
            <person name="Troemel E.R."/>
        </authorList>
    </citation>
    <scope>NUCLEOTIDE SEQUENCE [LARGE SCALE GENOMIC DNA]</scope>
    <source>
        <strain evidence="15 16">JUm2807</strain>
    </source>
</reference>
<dbReference type="GO" id="GO:0017101">
    <property type="term" value="C:aminoacyl-tRNA synthetase multienzyme complex"/>
    <property type="evidence" value="ECO:0007669"/>
    <property type="project" value="TreeGrafter"/>
</dbReference>
<evidence type="ECO:0000313" key="16">
    <source>
        <dbReference type="Proteomes" id="UP000185944"/>
    </source>
</evidence>
<evidence type="ECO:0000256" key="4">
    <source>
        <dbReference type="ARBA" id="ARBA00022490"/>
    </source>
</evidence>
<dbReference type="VEuPathDB" id="MicrosporidiaDB:NEDG_00131"/>
<dbReference type="GO" id="GO:0006422">
    <property type="term" value="P:aspartyl-tRNA aminoacylation"/>
    <property type="evidence" value="ECO:0007669"/>
    <property type="project" value="InterPro"/>
</dbReference>
<sequence>MEEAQKAMEHVKISTHTRTTTTTNATTEPTPVVSISALTEHKEGDVVSIYGFISALRAVGTNKVFIVLRQGATTVQAILAGQTAASAAPDTEAPKKEQKELRSRTVLTRRNIQDIKTVPQETYVRVEGRLSECARPVKSCTVSTKEIQVDQIEIVSLAEALPFQLKDVSWTEEERRTNTTLPTVALSKRLDHRYIDLRATETRSIFKVYSSTLHFFREYLSREFTEIRTPKIIEGASEGGADVFTIAYFKETASLSQSPQIYKQMAIIGGLEKVFEIGPCFRAENSNTGRHLTEFTGVDLEMELKDLSYIDLAKEIYQMLRYVILQVQEHRQEELRAIAAITGVDNQTVLTEDLVAIPFHEGIDLLRGAGRSCSYSEDIGTEDERELGRLVREKYQTDLFALVGYPISARPFYTSLCPEDANYTQSFDFIMKGEEISSGAERIHQKEVLVERIRAKGIDLATIQDYIDAFSFGVPRHGGCGIGLERVVKLLTATGDIHKCSMFPRDPSRLRP</sequence>
<feature type="compositionally biased region" description="Low complexity" evidence="13">
    <location>
        <begin position="16"/>
        <end position="27"/>
    </location>
</feature>
<dbReference type="InterPro" id="IPR006195">
    <property type="entry name" value="aa-tRNA-synth_II"/>
</dbReference>
<keyword evidence="9 15" id="KW-0030">Aminoacyl-tRNA synthetase</keyword>
<evidence type="ECO:0000256" key="10">
    <source>
        <dbReference type="ARBA" id="ARBA00033155"/>
    </source>
</evidence>
<dbReference type="EC" id="6.1.1.12" evidence="3"/>
<dbReference type="InterPro" id="IPR045864">
    <property type="entry name" value="aa-tRNA-synth_II/BPL/LPL"/>
</dbReference>
<keyword evidence="16" id="KW-1185">Reference proteome</keyword>
<dbReference type="OrthoDB" id="372395at2759"/>
<evidence type="ECO:0000256" key="9">
    <source>
        <dbReference type="ARBA" id="ARBA00023146"/>
    </source>
</evidence>
<protein>
    <recommendedName>
        <fullName evidence="12">Probable aspartate--tRNA ligase, cytoplasmic</fullName>
        <ecNumber evidence="3">6.1.1.12</ecNumber>
    </recommendedName>
    <alternativeName>
        <fullName evidence="10">Aspartyl-tRNA synthetase</fullName>
    </alternativeName>
</protein>
<evidence type="ECO:0000256" key="11">
    <source>
        <dbReference type="ARBA" id="ARBA00047904"/>
    </source>
</evidence>
<organism evidence="15 16">
    <name type="scientific">Nematocida displodere</name>
    <dbReference type="NCBI Taxonomy" id="1805483"/>
    <lineage>
        <taxon>Eukaryota</taxon>
        <taxon>Fungi</taxon>
        <taxon>Fungi incertae sedis</taxon>
        <taxon>Microsporidia</taxon>
        <taxon>Nematocida</taxon>
    </lineage>
</organism>
<feature type="domain" description="Aminoacyl-transfer RNA synthetases class-II family profile" evidence="14">
    <location>
        <begin position="215"/>
        <end position="512"/>
    </location>
</feature>
<evidence type="ECO:0000256" key="12">
    <source>
        <dbReference type="ARBA" id="ARBA00070516"/>
    </source>
</evidence>
<dbReference type="Pfam" id="PF00152">
    <property type="entry name" value="tRNA-synt_2"/>
    <property type="match status" value="1"/>
</dbReference>
<accession>A0A177EIV9</accession>
<evidence type="ECO:0000256" key="6">
    <source>
        <dbReference type="ARBA" id="ARBA00022741"/>
    </source>
</evidence>
<dbReference type="InterPro" id="IPR004523">
    <property type="entry name" value="Asp-tRNA_synthase_2"/>
</dbReference>
<dbReference type="GO" id="GO:0005829">
    <property type="term" value="C:cytosol"/>
    <property type="evidence" value="ECO:0007669"/>
    <property type="project" value="TreeGrafter"/>
</dbReference>
<dbReference type="SUPFAM" id="SSF50249">
    <property type="entry name" value="Nucleic acid-binding proteins"/>
    <property type="match status" value="1"/>
</dbReference>
<dbReference type="InterPro" id="IPR004364">
    <property type="entry name" value="Aa-tRNA-synt_II"/>
</dbReference>
<keyword evidence="6" id="KW-0547">Nucleotide-binding</keyword>
<evidence type="ECO:0000256" key="13">
    <source>
        <dbReference type="SAM" id="MobiDB-lite"/>
    </source>
</evidence>
<dbReference type="InterPro" id="IPR002312">
    <property type="entry name" value="Asp/Asn-tRNA-synth_IIb"/>
</dbReference>
<comment type="catalytic activity">
    <reaction evidence="11">
        <text>tRNA(Asp) + L-aspartate + ATP = L-aspartyl-tRNA(Asp) + AMP + diphosphate</text>
        <dbReference type="Rhea" id="RHEA:19649"/>
        <dbReference type="Rhea" id="RHEA-COMP:9660"/>
        <dbReference type="Rhea" id="RHEA-COMP:9678"/>
        <dbReference type="ChEBI" id="CHEBI:29991"/>
        <dbReference type="ChEBI" id="CHEBI:30616"/>
        <dbReference type="ChEBI" id="CHEBI:33019"/>
        <dbReference type="ChEBI" id="CHEBI:78442"/>
        <dbReference type="ChEBI" id="CHEBI:78516"/>
        <dbReference type="ChEBI" id="CHEBI:456215"/>
        <dbReference type="EC" id="6.1.1.12"/>
    </reaction>
</comment>
<dbReference type="PANTHER" id="PTHR43450:SF1">
    <property type="entry name" value="ASPARTATE--TRNA LIGASE, CYTOPLASMIC"/>
    <property type="match status" value="1"/>
</dbReference>
<dbReference type="Proteomes" id="UP000185944">
    <property type="component" value="Unassembled WGS sequence"/>
</dbReference>
<proteinExistence type="inferred from homology"/>
<dbReference type="AlphaFoldDB" id="A0A177EIV9"/>
<dbReference type="GeneID" id="93646481"/>
<evidence type="ECO:0000256" key="5">
    <source>
        <dbReference type="ARBA" id="ARBA00022598"/>
    </source>
</evidence>
<dbReference type="RefSeq" id="XP_067545257.1">
    <property type="nucleotide sequence ID" value="XM_067687549.1"/>
</dbReference>
<dbReference type="PROSITE" id="PS50862">
    <property type="entry name" value="AA_TRNA_LIGASE_II"/>
    <property type="match status" value="1"/>
</dbReference>
<keyword evidence="7" id="KW-0067">ATP-binding</keyword>
<feature type="region of interest" description="Disordered" evidence="13">
    <location>
        <begin position="1"/>
        <end position="27"/>
    </location>
</feature>
<evidence type="ECO:0000256" key="3">
    <source>
        <dbReference type="ARBA" id="ARBA00012841"/>
    </source>
</evidence>
<dbReference type="Gene3D" id="2.40.50.140">
    <property type="entry name" value="Nucleic acid-binding proteins"/>
    <property type="match status" value="1"/>
</dbReference>
<dbReference type="SUPFAM" id="SSF55681">
    <property type="entry name" value="Class II aaRS and biotin synthetases"/>
    <property type="match status" value="1"/>
</dbReference>
<dbReference type="GO" id="GO:0003723">
    <property type="term" value="F:RNA binding"/>
    <property type="evidence" value="ECO:0007669"/>
    <property type="project" value="TreeGrafter"/>
</dbReference>